<name>A0A837CH35_9BRAD</name>
<feature type="region of interest" description="Disordered" evidence="1">
    <location>
        <begin position="1"/>
        <end position="20"/>
    </location>
</feature>
<protein>
    <submittedName>
        <fullName evidence="2">Uncharacterized protein</fullName>
    </submittedName>
</protein>
<dbReference type="Proteomes" id="UP000024900">
    <property type="component" value="Unassembled WGS sequence"/>
</dbReference>
<evidence type="ECO:0000313" key="3">
    <source>
        <dbReference type="Proteomes" id="UP000024900"/>
    </source>
</evidence>
<organism evidence="2 3">
    <name type="scientific">Bradyrhizobium diazoefficiens SEMIA 5080</name>
    <dbReference type="NCBI Taxonomy" id="754504"/>
    <lineage>
        <taxon>Bacteria</taxon>
        <taxon>Pseudomonadati</taxon>
        <taxon>Pseudomonadota</taxon>
        <taxon>Alphaproteobacteria</taxon>
        <taxon>Hyphomicrobiales</taxon>
        <taxon>Nitrobacteraceae</taxon>
        <taxon>Bradyrhizobium</taxon>
    </lineage>
</organism>
<dbReference type="AlphaFoldDB" id="A0A837CH35"/>
<gene>
    <name evidence="2" type="ORF">BJA5080_00520</name>
</gene>
<proteinExistence type="predicted"/>
<reference evidence="2 3" key="1">
    <citation type="journal article" date="2014" name="BMC Genomics">
        <title>Comparative genomics of Bradyrhizobium japonicum CPAC 15 and Bradyrhizobium diazoefficiens CPAC 7: elite model strains for understanding symbiotic performance with soybean.</title>
        <authorList>
            <person name="Siqueira A.F."/>
            <person name="Ormeno-Orrillo E."/>
            <person name="Souza R.C."/>
            <person name="Rodrigues E.P."/>
            <person name="Almeida L.G."/>
            <person name="Barcellos F.G."/>
            <person name="Batista J.S."/>
            <person name="Nakatami A.S."/>
            <person name="Martinez-Romero E."/>
            <person name="Vasconcelos A.T."/>
            <person name="Hungria M."/>
        </authorList>
    </citation>
    <scope>NUCLEOTIDE SEQUENCE [LARGE SCALE GENOMIC DNA]</scope>
    <source>
        <strain evidence="2 3">SEMIA 5080</strain>
    </source>
</reference>
<accession>A0A837CH35</accession>
<comment type="caution">
    <text evidence="2">The sequence shown here is derived from an EMBL/GenBank/DDBJ whole genome shotgun (WGS) entry which is preliminary data.</text>
</comment>
<dbReference type="EMBL" id="ADOU02000004">
    <property type="protein sequence ID" value="KGJ68580.1"/>
    <property type="molecule type" value="Genomic_DNA"/>
</dbReference>
<evidence type="ECO:0000256" key="1">
    <source>
        <dbReference type="SAM" id="MobiDB-lite"/>
    </source>
</evidence>
<evidence type="ECO:0000313" key="2">
    <source>
        <dbReference type="EMBL" id="KGJ68580.1"/>
    </source>
</evidence>
<sequence>MVPPVQHLHGKPVTLSDPGDEDLVRSRLCHAQRPSRKVGRVDAADGSTAGAKLFNLPQSYGSLCDLPHIRGFFLSRPCGSAVWIQIGNIILQHFPAERLPGHGRADQVRFHSSPARRMSHEGLLWLDRIANDA</sequence>